<name>A0ACC0C268_CATRO</name>
<evidence type="ECO:0000313" key="2">
    <source>
        <dbReference type="Proteomes" id="UP001060085"/>
    </source>
</evidence>
<dbReference type="Proteomes" id="UP001060085">
    <property type="component" value="Linkage Group LG02"/>
</dbReference>
<protein>
    <submittedName>
        <fullName evidence="1">Uncharacterized protein</fullName>
    </submittedName>
</protein>
<keyword evidence="2" id="KW-1185">Reference proteome</keyword>
<gene>
    <name evidence="1" type="ORF">M9H77_09877</name>
</gene>
<evidence type="ECO:0000313" key="1">
    <source>
        <dbReference type="EMBL" id="KAI5678927.1"/>
    </source>
</evidence>
<sequence>MDNFEDYLHYMINFEGRKKKVWLDDDDEDIEEEVPVKLRGSYGVKKYKEEEDEGTSHDRKTTSSIYNMMLFKAVGMTPTRKTFIVKDNDKSNPVIAQLCYNVSHLALRIIKEEIKRASNILADPENLCRHWVRTSYILPCSCELFKRYQIFIPLKLEDFHIFWRSLEINGLSRIGGQQSHDESDLQKQLLNFIGILQEFSTQPPYEFMELRRATQNILHHIIPLNPEDSVFEAPHTVITKGRHKIDSPKRDKSHWEHIQIAHARMKKSSEFGRDRVLNQGLV</sequence>
<accession>A0ACC0C268</accession>
<reference evidence="2" key="1">
    <citation type="journal article" date="2023" name="Nat. Plants">
        <title>Single-cell RNA sequencing provides a high-resolution roadmap for understanding the multicellular compartmentation of specialized metabolism.</title>
        <authorList>
            <person name="Sun S."/>
            <person name="Shen X."/>
            <person name="Li Y."/>
            <person name="Li Y."/>
            <person name="Wang S."/>
            <person name="Li R."/>
            <person name="Zhang H."/>
            <person name="Shen G."/>
            <person name="Guo B."/>
            <person name="Wei J."/>
            <person name="Xu J."/>
            <person name="St-Pierre B."/>
            <person name="Chen S."/>
            <person name="Sun C."/>
        </authorList>
    </citation>
    <scope>NUCLEOTIDE SEQUENCE [LARGE SCALE GENOMIC DNA]</scope>
</reference>
<dbReference type="EMBL" id="CM044702">
    <property type="protein sequence ID" value="KAI5678927.1"/>
    <property type="molecule type" value="Genomic_DNA"/>
</dbReference>
<comment type="caution">
    <text evidence="1">The sequence shown here is derived from an EMBL/GenBank/DDBJ whole genome shotgun (WGS) entry which is preliminary data.</text>
</comment>
<organism evidence="1 2">
    <name type="scientific">Catharanthus roseus</name>
    <name type="common">Madagascar periwinkle</name>
    <name type="synonym">Vinca rosea</name>
    <dbReference type="NCBI Taxonomy" id="4058"/>
    <lineage>
        <taxon>Eukaryota</taxon>
        <taxon>Viridiplantae</taxon>
        <taxon>Streptophyta</taxon>
        <taxon>Embryophyta</taxon>
        <taxon>Tracheophyta</taxon>
        <taxon>Spermatophyta</taxon>
        <taxon>Magnoliopsida</taxon>
        <taxon>eudicotyledons</taxon>
        <taxon>Gunneridae</taxon>
        <taxon>Pentapetalae</taxon>
        <taxon>asterids</taxon>
        <taxon>lamiids</taxon>
        <taxon>Gentianales</taxon>
        <taxon>Apocynaceae</taxon>
        <taxon>Rauvolfioideae</taxon>
        <taxon>Vinceae</taxon>
        <taxon>Catharanthinae</taxon>
        <taxon>Catharanthus</taxon>
    </lineage>
</organism>
<proteinExistence type="predicted"/>